<evidence type="ECO:0000313" key="3">
    <source>
        <dbReference type="EMBL" id="GCC29422.1"/>
    </source>
</evidence>
<dbReference type="OrthoDB" id="9943459at2759"/>
<dbReference type="OMA" id="YQSENHG"/>
<dbReference type="InterPro" id="IPR010911">
    <property type="entry name" value="Rab_BD"/>
</dbReference>
<gene>
    <name evidence="3" type="ORF">chiPu_0007864</name>
</gene>
<feature type="domain" description="RabBD" evidence="2">
    <location>
        <begin position="43"/>
        <end position="99"/>
    </location>
</feature>
<dbReference type="GO" id="GO:0006886">
    <property type="term" value="P:intracellular protein transport"/>
    <property type="evidence" value="ECO:0007669"/>
    <property type="project" value="InterPro"/>
</dbReference>
<feature type="compositionally biased region" description="Basic and acidic residues" evidence="1">
    <location>
        <begin position="290"/>
        <end position="316"/>
    </location>
</feature>
<dbReference type="Proteomes" id="UP000287033">
    <property type="component" value="Unassembled WGS sequence"/>
</dbReference>
<name>A0A401SG68_CHIPU</name>
<feature type="compositionally biased region" description="Low complexity" evidence="1">
    <location>
        <begin position="1396"/>
        <end position="1419"/>
    </location>
</feature>
<keyword evidence="4" id="KW-1185">Reference proteome</keyword>
<feature type="compositionally biased region" description="Polar residues" evidence="1">
    <location>
        <begin position="142"/>
        <end position="163"/>
    </location>
</feature>
<feature type="compositionally biased region" description="Basic and acidic residues" evidence="1">
    <location>
        <begin position="261"/>
        <end position="272"/>
    </location>
</feature>
<dbReference type="InterPro" id="IPR039916">
    <property type="entry name" value="EXPH5"/>
</dbReference>
<evidence type="ECO:0000259" key="2">
    <source>
        <dbReference type="PROSITE" id="PS50916"/>
    </source>
</evidence>
<dbReference type="PANTHER" id="PTHR21469:SF4">
    <property type="entry name" value="EXOPHILIN-5"/>
    <property type="match status" value="1"/>
</dbReference>
<sequence length="2324" mass="261352">MQQCDWWRLRRGVVSPVSDPETVLPNLSTAAMFYRKTSASKHSVDLSFLSNEEVSVILDVLERDKELQRINNERLKEIKKKNPDKLWLKGITGQWFEEIRRAKFKDQTDLTQILKGSHTWNLKKNRTGNSREDANLDPVSRPSVSANQGIRSQSEQNQCSNYSPLQLETPNMFQQIQVRLKAAAVPHVERKIHVFRDFSKQIQANILSQDLETNNIADALNKREMILGTEDLSNTELQRNITHKKGDKSETESIISPLNRETSHLSHTDSSHRHEHRPVTYSLNSAAVSAHRESPNYLEKCKEEPKSSDLADDKTPQQKSITTTDIYKDKQLSHSSVITVVSAVNQTPALDPVTIYNTSKNINVSSKYKTTTDIKKDALQNDLSKMPEILHENKSFNVIIFKTIPAANNASSSLAPVTNQSSPTTLLQKSHSLTQSQLEEDITMDRGCIPYLQKDHSHLSTSDSLGDQLFPANGTCDNNTDESHSPSLLFDHLPVGPGALCNVESYQSENHGWDSAGRPLDQRTPTNITPGKENIQPNVYPDNNCINLNRGVTKDNVQHYKSGRPHMSSTSDSEIEQVFSTNIAQRHKYQSQNNAQNSLHVILDRAGNKHLGKDSTEPTLPSSVTDQQTSTCIHNKIKPLTNFPLSADSILDVDIIRNTEHYQFEESSPIASQATLTDRKSSTNSISNLDKPFPYSLGSGDIEIDEKFQKQQAKPGSDTALLYSFSPNRTTANVKKNTWRHYITKVTDIYHHRRPSAKFKLNVLHKTKSAPLLSCAESSQLFPKNSLQSNNQEESKAISLVRDDMAGTKEVEHQSDMDNAISTADELNGQWIQQNITEGKKNMLDVHSPNIDDVTVVSEINNFCAVDKSETESIISPLDQEFDQFSPTDSPHRHEHRPVTCSLNSAVFNAYRESPNFLEKWKEEPKSADLAEDKTPQQKSVTTIDSYKDEPLSHSPVTTVVSAINQNSSHISPALDSVSIYNPSENTTDSSKYKAINISISLNNAADITDIREHLQKNLPEINKIPALYSLNDIQSVKSVTDIKQDALQNDSSKVPEILHDNKSFNILTFNTIPAANSAPSSLTSQSFPVTLLEKSHSLTQSQLNGDVTMDRGHDEYLHKNQSHRSTPDSLGDQLFPVNGTCDNTNESHSQSLLFDHLPVGPGAVCNAKNYQSKNHGRDSAGRLISQRTPMNITTGKENIQPNVYPDKNYINLNRRFTKDNVQRYKLGIPHISSTSDSKIEQELSTDIAQRHKYQSQNYSPHNKMNPLINFPLSAESTPDAEVIKNTKRYRSEESSLTVLQATLTDQRSPPNSMRNIDKPLPHYLESDVEIDDHFQKQQAKTGSDTAPLYPFSPNHSTTNVKKNTLQQCITKVTDIYRRRRPSAKFKFNVLRKTKSSPSPCSAESSQLLPESSLQSSNQEESKALSFVQDDMAGSRKCQSDKDSAISTAEELNGQWTHQYITCTNNMLQSCSPNIDGITVDRKINHVSDGDKFETECMPSPLNQVYSHSSLTDTSCSHKQGPATYLLNSAAQSVSAPRESPAYLKKCKQETVSATSADGKIAQQKSPTCTADRQLCYSSVTKDVNTINQDKFMISHVFPALDPVSSPHSSKNIIDSSKSKTLGFSLNDATVTADTGVDEHLQKDSSEMNNIPALGSLSCVQSTITITDTKKNTTPNVSSHLTEIHDNKKADDRLKLKGFHKKNSAPSSQLKVTEQMPTTDITHSNHEKSPTHSIMSGAFIMNRRKNSYLQKNKPETNNEFSLVTSLAGQQSPSKIINNKEPKSPAHSPNRSGVMDAGDSKNLEFCQPENNREAFSKKPIDLQSSTDITDAKTTKFQHWFPDSDISLNQRCNVNLKHYKSETDISSSIQDPIHQVSFIDMTCHKKITRESTKSDDFTLAERYNKSCEHIDSHLNNNISSSHDLLPALLSPENMVHYNRNVTCDHSLTNAEFLAQSCDNVNEGSKTFKYGRKSFHEEIFQNQALRMWMKNTKVSKSFQQCSPEESQIDSDLAEINNFRNRLNAYSDFSQYRATSSGIDEDDPLKLNNKYQAKTARFSKTYPSLRQSLRPNPHSVQSWCGNLYKTKSLKDINCNQSALPDHENVFSTNRLYNFKPTVQKKQVNTRLQFSNQMKSNRLYRSYSDLPFSDENEFDQNNWVTDHGNKFSLDNHDLEIGNEDKTNVSKEEKRKETHLENMKRVLVVDRLWKPGYLHSRVSSPRNEDVFNPLTSEINQDPGVNDDTERNHEYFPVDIKLFWPKENPTDIIRLLSSSSTGSKVSENSLSPHQQSTPVVVDKQNFSCYSDTNSDTTTDDEYFLDSNEIVKESML</sequence>
<comment type="caution">
    <text evidence="3">The sequence shown here is derived from an EMBL/GenBank/DDBJ whole genome shotgun (WGS) entry which is preliminary data.</text>
</comment>
<feature type="region of interest" description="Disordered" evidence="1">
    <location>
        <begin position="240"/>
        <end position="322"/>
    </location>
</feature>
<feature type="compositionally biased region" description="Polar residues" evidence="1">
    <location>
        <begin position="1764"/>
        <end position="1776"/>
    </location>
</feature>
<feature type="region of interest" description="Disordered" evidence="1">
    <location>
        <begin position="1337"/>
        <end position="1360"/>
    </location>
</feature>
<feature type="region of interest" description="Disordered" evidence="1">
    <location>
        <begin position="1394"/>
        <end position="1442"/>
    </location>
</feature>
<reference evidence="3 4" key="1">
    <citation type="journal article" date="2018" name="Nat. Ecol. Evol.">
        <title>Shark genomes provide insights into elasmobranch evolution and the origin of vertebrates.</title>
        <authorList>
            <person name="Hara Y"/>
            <person name="Yamaguchi K"/>
            <person name="Onimaru K"/>
            <person name="Kadota M"/>
            <person name="Koyanagi M"/>
            <person name="Keeley SD"/>
            <person name="Tatsumi K"/>
            <person name="Tanaka K"/>
            <person name="Motone F"/>
            <person name="Kageyama Y"/>
            <person name="Nozu R"/>
            <person name="Adachi N"/>
            <person name="Nishimura O"/>
            <person name="Nakagawa R"/>
            <person name="Tanegashima C"/>
            <person name="Kiyatake I"/>
            <person name="Matsumoto R"/>
            <person name="Murakumo K"/>
            <person name="Nishida K"/>
            <person name="Terakita A"/>
            <person name="Kuratani S"/>
            <person name="Sato K"/>
            <person name="Hyodo S Kuraku.S."/>
        </authorList>
    </citation>
    <scope>NUCLEOTIDE SEQUENCE [LARGE SCALE GENOMIC DNA]</scope>
</reference>
<dbReference type="PANTHER" id="PTHR21469">
    <property type="entry name" value="EXOPHILIN-5"/>
    <property type="match status" value="1"/>
</dbReference>
<feature type="region of interest" description="Disordered" evidence="1">
    <location>
        <begin position="122"/>
        <end position="163"/>
    </location>
</feature>
<accession>A0A401SG68</accession>
<organism evidence="3 4">
    <name type="scientific">Chiloscyllium punctatum</name>
    <name type="common">Brownbanded bambooshark</name>
    <name type="synonym">Hemiscyllium punctatum</name>
    <dbReference type="NCBI Taxonomy" id="137246"/>
    <lineage>
        <taxon>Eukaryota</taxon>
        <taxon>Metazoa</taxon>
        <taxon>Chordata</taxon>
        <taxon>Craniata</taxon>
        <taxon>Vertebrata</taxon>
        <taxon>Chondrichthyes</taxon>
        <taxon>Elasmobranchii</taxon>
        <taxon>Galeomorphii</taxon>
        <taxon>Galeoidea</taxon>
        <taxon>Orectolobiformes</taxon>
        <taxon>Hemiscylliidae</taxon>
        <taxon>Chiloscyllium</taxon>
    </lineage>
</organism>
<proteinExistence type="predicted"/>
<feature type="region of interest" description="Disordered" evidence="1">
    <location>
        <begin position="1764"/>
        <end position="1803"/>
    </location>
</feature>
<dbReference type="PROSITE" id="PS50916">
    <property type="entry name" value="RABBD"/>
    <property type="match status" value="1"/>
</dbReference>
<dbReference type="GO" id="GO:0031267">
    <property type="term" value="F:small GTPase binding"/>
    <property type="evidence" value="ECO:0007669"/>
    <property type="project" value="InterPro"/>
</dbReference>
<evidence type="ECO:0000256" key="1">
    <source>
        <dbReference type="SAM" id="MobiDB-lite"/>
    </source>
</evidence>
<protein>
    <recommendedName>
        <fullName evidence="2">RabBD domain-containing protein</fullName>
    </recommendedName>
</protein>
<evidence type="ECO:0000313" key="4">
    <source>
        <dbReference type="Proteomes" id="UP000287033"/>
    </source>
</evidence>
<dbReference type="Gene3D" id="6.10.250.3000">
    <property type="match status" value="1"/>
</dbReference>
<dbReference type="EMBL" id="BEZZ01000249">
    <property type="protein sequence ID" value="GCC29422.1"/>
    <property type="molecule type" value="Genomic_DNA"/>
</dbReference>